<organism evidence="2 3">
    <name type="scientific">Streptomyces spororaveus</name>
    <dbReference type="NCBI Taxonomy" id="284039"/>
    <lineage>
        <taxon>Bacteria</taxon>
        <taxon>Bacillati</taxon>
        <taxon>Actinomycetota</taxon>
        <taxon>Actinomycetes</taxon>
        <taxon>Kitasatosporales</taxon>
        <taxon>Streptomycetaceae</taxon>
        <taxon>Streptomyces</taxon>
    </lineage>
</organism>
<comment type="caution">
    <text evidence="2">The sequence shown here is derived from an EMBL/GenBank/DDBJ whole genome shotgun (WGS) entry which is preliminary data.</text>
</comment>
<sequence length="86" mass="9125">MDAIRRAISRTSRLRGSRKAPATVRTRPRRTAVSSRDISADVAGSVPDKPFSLIDPASPMAPDSLIGTMPPSACVTKCGSRVFRAA</sequence>
<proteinExistence type="predicted"/>
<evidence type="ECO:0000256" key="1">
    <source>
        <dbReference type="SAM" id="MobiDB-lite"/>
    </source>
</evidence>
<evidence type="ECO:0000313" key="3">
    <source>
        <dbReference type="Proteomes" id="UP000608522"/>
    </source>
</evidence>
<dbReference type="Proteomes" id="UP000608522">
    <property type="component" value="Unassembled WGS sequence"/>
</dbReference>
<reference evidence="3" key="1">
    <citation type="submission" date="2023-07" db="EMBL/GenBank/DDBJ databases">
        <title>Whole genome shotgun sequence of Streptomyces spororaveus NBRC 15456.</title>
        <authorList>
            <person name="Komaki H."/>
            <person name="Tamura T."/>
        </authorList>
    </citation>
    <scope>NUCLEOTIDE SEQUENCE [LARGE SCALE GENOMIC DNA]</scope>
    <source>
        <strain evidence="3">NBRC 15456</strain>
    </source>
</reference>
<gene>
    <name evidence="2" type="ORF">Sspor_21020</name>
</gene>
<accession>A0ABQ3T834</accession>
<feature type="compositionally biased region" description="Low complexity" evidence="1">
    <location>
        <begin position="20"/>
        <end position="36"/>
    </location>
</feature>
<feature type="region of interest" description="Disordered" evidence="1">
    <location>
        <begin position="1"/>
        <end position="39"/>
    </location>
</feature>
<protein>
    <submittedName>
        <fullName evidence="2">Uncharacterized protein</fullName>
    </submittedName>
</protein>
<keyword evidence="3" id="KW-1185">Reference proteome</keyword>
<name>A0ABQ3T834_9ACTN</name>
<dbReference type="EMBL" id="BNED01000005">
    <property type="protein sequence ID" value="GHI76541.1"/>
    <property type="molecule type" value="Genomic_DNA"/>
</dbReference>
<evidence type="ECO:0000313" key="2">
    <source>
        <dbReference type="EMBL" id="GHI76541.1"/>
    </source>
</evidence>